<accession>A0A2V1AQI9</accession>
<dbReference type="InterPro" id="IPR050883">
    <property type="entry name" value="PNGase"/>
</dbReference>
<dbReference type="OrthoDB" id="409136at2759"/>
<dbReference type="VEuPathDB" id="FungiDB:CXQ85_001791"/>
<evidence type="ECO:0000256" key="4">
    <source>
        <dbReference type="ARBA" id="ARBA00032858"/>
    </source>
</evidence>
<dbReference type="GO" id="GO:0006516">
    <property type="term" value="P:glycoprotein catabolic process"/>
    <property type="evidence" value="ECO:0007669"/>
    <property type="project" value="TreeGrafter"/>
</dbReference>
<protein>
    <recommendedName>
        <fullName evidence="4">Peptide:N-glycanase 1</fullName>
    </recommendedName>
</protein>
<dbReference type="InterPro" id="IPR018325">
    <property type="entry name" value="Rad4/PNGase_transGLS-fold"/>
</dbReference>
<dbReference type="GeneID" id="37007122"/>
<evidence type="ECO:0000256" key="5">
    <source>
        <dbReference type="SAM" id="MobiDB-lite"/>
    </source>
</evidence>
<dbReference type="SMART" id="SM00460">
    <property type="entry name" value="TGc"/>
    <property type="match status" value="1"/>
</dbReference>
<feature type="compositionally biased region" description="Polar residues" evidence="5">
    <location>
        <begin position="343"/>
        <end position="354"/>
    </location>
</feature>
<dbReference type="AlphaFoldDB" id="A0A2V1AQI9"/>
<dbReference type="InterPro" id="IPR038765">
    <property type="entry name" value="Papain-like_cys_pep_sf"/>
</dbReference>
<comment type="caution">
    <text evidence="7">The sequence shown here is derived from an EMBL/GenBank/DDBJ whole genome shotgun (WGS) entry which is preliminary data.</text>
</comment>
<gene>
    <name evidence="7" type="ORF">CXQ85_001791</name>
</gene>
<evidence type="ECO:0000313" key="8">
    <source>
        <dbReference type="Proteomes" id="UP000244309"/>
    </source>
</evidence>
<dbReference type="Proteomes" id="UP000244309">
    <property type="component" value="Unassembled WGS sequence"/>
</dbReference>
<dbReference type="GO" id="GO:0005634">
    <property type="term" value="C:nucleus"/>
    <property type="evidence" value="ECO:0007669"/>
    <property type="project" value="TreeGrafter"/>
</dbReference>
<keyword evidence="3" id="KW-0862">Zinc</keyword>
<name>A0A2V1AQI9_9ASCO</name>
<evidence type="ECO:0000256" key="3">
    <source>
        <dbReference type="ARBA" id="ARBA00022833"/>
    </source>
</evidence>
<dbReference type="GO" id="GO:0046872">
    <property type="term" value="F:metal ion binding"/>
    <property type="evidence" value="ECO:0007669"/>
    <property type="project" value="UniProtKB-KW"/>
</dbReference>
<reference evidence="7 8" key="1">
    <citation type="submission" date="2017-12" db="EMBL/GenBank/DDBJ databases">
        <title>Genome Sequence of a Multidrug-Resistant Candida haemulonii Isolate from a Patient with Chronic Leg Ulcers in Israel.</title>
        <authorList>
            <person name="Chow N.A."/>
            <person name="Gade L."/>
            <person name="Batra D."/>
            <person name="Rowe L.A."/>
            <person name="Ben-Ami R."/>
            <person name="Loparev V.N."/>
            <person name="Litvintseva A.P."/>
        </authorList>
    </citation>
    <scope>NUCLEOTIDE SEQUENCE [LARGE SCALE GENOMIC DNA]</scope>
    <source>
        <strain evidence="7 8">B11899</strain>
    </source>
</reference>
<dbReference type="GO" id="GO:0000224">
    <property type="term" value="F:peptide-N4-(N-acetyl-beta-glucosaminyl)asparagine amidase activity"/>
    <property type="evidence" value="ECO:0007669"/>
    <property type="project" value="TreeGrafter"/>
</dbReference>
<organism evidence="7 8">
    <name type="scientific">Candidozyma haemuli</name>
    <dbReference type="NCBI Taxonomy" id="45357"/>
    <lineage>
        <taxon>Eukaryota</taxon>
        <taxon>Fungi</taxon>
        <taxon>Dikarya</taxon>
        <taxon>Ascomycota</taxon>
        <taxon>Saccharomycotina</taxon>
        <taxon>Pichiomycetes</taxon>
        <taxon>Metschnikowiaceae</taxon>
        <taxon>Candidozyma</taxon>
    </lineage>
</organism>
<dbReference type="STRING" id="45357.A0A2V1AQI9"/>
<dbReference type="Pfam" id="PF03835">
    <property type="entry name" value="Rad4"/>
    <property type="match status" value="1"/>
</dbReference>
<evidence type="ECO:0000256" key="1">
    <source>
        <dbReference type="ARBA" id="ARBA00009390"/>
    </source>
</evidence>
<dbReference type="InterPro" id="IPR002931">
    <property type="entry name" value="Transglutaminase-like"/>
</dbReference>
<dbReference type="PANTHER" id="PTHR12143:SF19">
    <property type="entry name" value="PEPTIDE-N(4)-(N-ACETYL-BETA-GLUCOSAMINYL)ASPARAGINE AMIDASE"/>
    <property type="match status" value="1"/>
</dbReference>
<dbReference type="GO" id="GO:0005829">
    <property type="term" value="C:cytosol"/>
    <property type="evidence" value="ECO:0007669"/>
    <property type="project" value="TreeGrafter"/>
</dbReference>
<evidence type="ECO:0000256" key="2">
    <source>
        <dbReference type="ARBA" id="ARBA00022723"/>
    </source>
</evidence>
<keyword evidence="2" id="KW-0479">Metal-binding</keyword>
<evidence type="ECO:0000259" key="6">
    <source>
        <dbReference type="SMART" id="SM00460"/>
    </source>
</evidence>
<comment type="similarity">
    <text evidence="1">Belongs to the transglutaminase-like superfamily. PNGase family.</text>
</comment>
<dbReference type="SUPFAM" id="SSF54001">
    <property type="entry name" value="Cysteine proteinases"/>
    <property type="match status" value="1"/>
</dbReference>
<dbReference type="PANTHER" id="PTHR12143">
    <property type="entry name" value="PEPTIDE N-GLYCANASE PNGASE -RELATED"/>
    <property type="match status" value="1"/>
</dbReference>
<dbReference type="Gene3D" id="2.20.25.10">
    <property type="match status" value="1"/>
</dbReference>
<sequence length="365" mass="42513">MGVESDWNNLGKRLLSCYAKCVLEDAEKLDGKRPIRLRDRRDAQLANTITSLVHSMDRYRDEGSTEKALDAVDLGKIFERLEQREKSQKDEIWGYEDLLVQETLAFFKNDFFKWVNKPQCPQCGKDGDNIESTGMAGPPAINPDEIGHIEKYHCNVCNIDVDFPRINNPVKLLETRRGRCGEWVNCFLLVLQAVLGPDAQLRYIWNMEDHVWCEYYSQKQQRWVHLDPCENVFDEPSLYCNNWGKQMSYVIGIGNHYIVDLSNKYVVNEEKRIPKSSVVSSEETISKYIKYLNARLMLIFWHNNIEPNHEDDKYDKLYEDLILIHNRELLTLQKTDQRHTDKTSTPQGRQTGSAEWTKARGEDGA</sequence>
<proteinExistence type="inferred from homology"/>
<dbReference type="RefSeq" id="XP_025340952.1">
    <property type="nucleotide sequence ID" value="XM_025485487.1"/>
</dbReference>
<keyword evidence="8" id="KW-1185">Reference proteome</keyword>
<dbReference type="Gene3D" id="3.10.620.30">
    <property type="match status" value="1"/>
</dbReference>
<feature type="region of interest" description="Disordered" evidence="5">
    <location>
        <begin position="335"/>
        <end position="365"/>
    </location>
</feature>
<evidence type="ECO:0000313" key="7">
    <source>
        <dbReference type="EMBL" id="PVH20012.1"/>
    </source>
</evidence>
<dbReference type="EMBL" id="PKFO01000003">
    <property type="protein sequence ID" value="PVH20012.1"/>
    <property type="molecule type" value="Genomic_DNA"/>
</dbReference>
<feature type="domain" description="Transglutaminase-like" evidence="6">
    <location>
        <begin position="172"/>
        <end position="230"/>
    </location>
</feature>